<feature type="region of interest" description="Disordered" evidence="1">
    <location>
        <begin position="30"/>
        <end position="84"/>
    </location>
</feature>
<protein>
    <submittedName>
        <fullName evidence="2">Uncharacterized protein</fullName>
    </submittedName>
</protein>
<evidence type="ECO:0000313" key="2">
    <source>
        <dbReference type="EMBL" id="KAK1123738.1"/>
    </source>
</evidence>
<dbReference type="EMBL" id="JAHYIQ010000020">
    <property type="protein sequence ID" value="KAK1123738.1"/>
    <property type="molecule type" value="Genomic_DNA"/>
</dbReference>
<accession>A0AA40FQZ5</accession>
<dbReference type="AlphaFoldDB" id="A0AA40FQZ5"/>
<keyword evidence="3" id="KW-1185">Reference proteome</keyword>
<feature type="compositionally biased region" description="Basic residues" evidence="1">
    <location>
        <begin position="56"/>
        <end position="66"/>
    </location>
</feature>
<organism evidence="2 3">
    <name type="scientific">Melipona bicolor</name>
    <dbReference type="NCBI Taxonomy" id="60889"/>
    <lineage>
        <taxon>Eukaryota</taxon>
        <taxon>Metazoa</taxon>
        <taxon>Ecdysozoa</taxon>
        <taxon>Arthropoda</taxon>
        <taxon>Hexapoda</taxon>
        <taxon>Insecta</taxon>
        <taxon>Pterygota</taxon>
        <taxon>Neoptera</taxon>
        <taxon>Endopterygota</taxon>
        <taxon>Hymenoptera</taxon>
        <taxon>Apocrita</taxon>
        <taxon>Aculeata</taxon>
        <taxon>Apoidea</taxon>
        <taxon>Anthophila</taxon>
        <taxon>Apidae</taxon>
        <taxon>Melipona</taxon>
    </lineage>
</organism>
<proteinExistence type="predicted"/>
<sequence>MYNGKASRPRGLVARACALLSYGGFLPSGSLEKKGGGQRSRGWVGDRWSHEVGRKGQAHASRKRVRPSLASASPRGDRAHAFSAGSQHVDGARLALEALHLRSSPLHLLVPLKGRQGPKKLSPPDALRIFRVSVCLFPSLFLPFFPPHDE</sequence>
<gene>
    <name evidence="2" type="ORF">K0M31_008435</name>
</gene>
<comment type="caution">
    <text evidence="2">The sequence shown here is derived from an EMBL/GenBank/DDBJ whole genome shotgun (WGS) entry which is preliminary data.</text>
</comment>
<dbReference type="Proteomes" id="UP001177670">
    <property type="component" value="Unassembled WGS sequence"/>
</dbReference>
<reference evidence="2" key="1">
    <citation type="submission" date="2021-10" db="EMBL/GenBank/DDBJ databases">
        <title>Melipona bicolor Genome sequencing and assembly.</title>
        <authorList>
            <person name="Araujo N.S."/>
            <person name="Arias M.C."/>
        </authorList>
    </citation>
    <scope>NUCLEOTIDE SEQUENCE</scope>
    <source>
        <strain evidence="2">USP_2M_L1-L4_2017</strain>
        <tissue evidence="2">Whole body</tissue>
    </source>
</reference>
<evidence type="ECO:0000313" key="3">
    <source>
        <dbReference type="Proteomes" id="UP001177670"/>
    </source>
</evidence>
<name>A0AA40FQZ5_9HYME</name>
<evidence type="ECO:0000256" key="1">
    <source>
        <dbReference type="SAM" id="MobiDB-lite"/>
    </source>
</evidence>